<comment type="caution">
    <text evidence="1">The sequence shown here is derived from an EMBL/GenBank/DDBJ whole genome shotgun (WGS) entry which is preliminary data.</text>
</comment>
<dbReference type="RefSeq" id="WP_139838781.1">
    <property type="nucleotide sequence ID" value="NZ_CAWNGD010000001.1"/>
</dbReference>
<dbReference type="Proteomes" id="UP000194350">
    <property type="component" value="Unassembled WGS sequence"/>
</dbReference>
<evidence type="ECO:0000313" key="1">
    <source>
        <dbReference type="EMBL" id="OTA18233.1"/>
    </source>
</evidence>
<proteinExistence type="predicted"/>
<sequence>MNNLTYDDFLYGEGGAFFVTSSRKDANPTLSLLYLRYITSDKKVNFVDIGSPSHIMVDFNSDNKTLVINSPREDLIISISI</sequence>
<evidence type="ECO:0000313" key="2">
    <source>
        <dbReference type="Proteomes" id="UP000194350"/>
    </source>
</evidence>
<accession>A0A1Y2SKW8</accession>
<keyword evidence="2" id="KW-1185">Reference proteome</keyword>
<organism evidence="1 2">
    <name type="scientific">Xenorhabdus vietnamensis</name>
    <dbReference type="NCBI Taxonomy" id="351656"/>
    <lineage>
        <taxon>Bacteria</taxon>
        <taxon>Pseudomonadati</taxon>
        <taxon>Pseudomonadota</taxon>
        <taxon>Gammaproteobacteria</taxon>
        <taxon>Enterobacterales</taxon>
        <taxon>Morganellaceae</taxon>
        <taxon>Xenorhabdus</taxon>
    </lineage>
</organism>
<dbReference type="AlphaFoldDB" id="A0A1Y2SKW8"/>
<protein>
    <submittedName>
        <fullName evidence="1">Uncharacterized protein</fullName>
    </submittedName>
</protein>
<name>A0A1Y2SKW8_9GAMM</name>
<gene>
    <name evidence="1" type="ORF">Xvie_00051</name>
</gene>
<dbReference type="EMBL" id="MUBJ01000001">
    <property type="protein sequence ID" value="OTA18233.1"/>
    <property type="molecule type" value="Genomic_DNA"/>
</dbReference>
<reference evidence="1 2" key="1">
    <citation type="submission" date="2016-10" db="EMBL/GenBank/DDBJ databases">
        <title>Systematic genetic and metabolomic analysis of Xenorhabdus and Photorhabdus spp., highlights the requirements for a dual symbiotic and pathogenic life style.</title>
        <authorList>
            <person name="Tobias N.J."/>
            <person name="Wolff H."/>
            <person name="Djahanschiri B."/>
            <person name="Pidot S.J."/>
            <person name="Stinear T.P."/>
            <person name="Ebersberger I."/>
            <person name="Bode H.B."/>
        </authorList>
    </citation>
    <scope>NUCLEOTIDE SEQUENCE [LARGE SCALE GENOMIC DNA]</scope>
    <source>
        <strain evidence="1 2">DSM 22392</strain>
    </source>
</reference>